<dbReference type="EMBL" id="LAZR01038074">
    <property type="protein sequence ID" value="KKL20502.1"/>
    <property type="molecule type" value="Genomic_DNA"/>
</dbReference>
<organism evidence="4">
    <name type="scientific">marine sediment metagenome</name>
    <dbReference type="NCBI Taxonomy" id="412755"/>
    <lineage>
        <taxon>unclassified sequences</taxon>
        <taxon>metagenomes</taxon>
        <taxon>ecological metagenomes</taxon>
    </lineage>
</organism>
<name>A0A0F9C2L7_9ZZZZ</name>
<accession>A0A0F9C2L7</accession>
<dbReference type="SUPFAM" id="SSF52058">
    <property type="entry name" value="L domain-like"/>
    <property type="match status" value="1"/>
</dbReference>
<dbReference type="InterPro" id="IPR003591">
    <property type="entry name" value="Leu-rich_rpt_typical-subtyp"/>
</dbReference>
<gene>
    <name evidence="4" type="ORF">LCGC14_2454840</name>
</gene>
<protein>
    <recommendedName>
        <fullName evidence="3">Disease resistance R13L4/SHOC-2-like LRR domain-containing protein</fullName>
    </recommendedName>
</protein>
<dbReference type="AlphaFoldDB" id="A0A0F9C2L7"/>
<dbReference type="PANTHER" id="PTHR48051">
    <property type="match status" value="1"/>
</dbReference>
<sequence length="114" mass="13433">EELYLNDNQLTQLPESIGSLENLKELYLHDNQLTKLPESIGNLISLRVLSLWDNQLTQLPESIGNLKNLKYLKLYRLIKSKNLKDRINALKYKAYIEKLKNGYTFIYTNNKEFL</sequence>
<evidence type="ECO:0000256" key="2">
    <source>
        <dbReference type="ARBA" id="ARBA00022737"/>
    </source>
</evidence>
<evidence type="ECO:0000259" key="3">
    <source>
        <dbReference type="Pfam" id="PF23598"/>
    </source>
</evidence>
<evidence type="ECO:0000313" key="4">
    <source>
        <dbReference type="EMBL" id="KKL20502.1"/>
    </source>
</evidence>
<dbReference type="SMART" id="SM00369">
    <property type="entry name" value="LRR_TYP"/>
    <property type="match status" value="3"/>
</dbReference>
<dbReference type="InterPro" id="IPR032675">
    <property type="entry name" value="LRR_dom_sf"/>
</dbReference>
<evidence type="ECO:0000256" key="1">
    <source>
        <dbReference type="ARBA" id="ARBA00022614"/>
    </source>
</evidence>
<dbReference type="PROSITE" id="PS51450">
    <property type="entry name" value="LRR"/>
    <property type="match status" value="2"/>
</dbReference>
<dbReference type="InterPro" id="IPR055414">
    <property type="entry name" value="LRR_R13L4/SHOC2-like"/>
</dbReference>
<dbReference type="InterPro" id="IPR001611">
    <property type="entry name" value="Leu-rich_rpt"/>
</dbReference>
<comment type="caution">
    <text evidence="4">The sequence shown here is derived from an EMBL/GenBank/DDBJ whole genome shotgun (WGS) entry which is preliminary data.</text>
</comment>
<dbReference type="PANTHER" id="PTHR48051:SF1">
    <property type="entry name" value="RAS SUPPRESSOR PROTEIN 1"/>
    <property type="match status" value="1"/>
</dbReference>
<keyword evidence="1" id="KW-0433">Leucine-rich repeat</keyword>
<reference evidence="4" key="1">
    <citation type="journal article" date="2015" name="Nature">
        <title>Complex archaea that bridge the gap between prokaryotes and eukaryotes.</title>
        <authorList>
            <person name="Spang A."/>
            <person name="Saw J.H."/>
            <person name="Jorgensen S.L."/>
            <person name="Zaremba-Niedzwiedzka K."/>
            <person name="Martijn J."/>
            <person name="Lind A.E."/>
            <person name="van Eijk R."/>
            <person name="Schleper C."/>
            <person name="Guy L."/>
            <person name="Ettema T.J."/>
        </authorList>
    </citation>
    <scope>NUCLEOTIDE SEQUENCE</scope>
</reference>
<keyword evidence="2" id="KW-0677">Repeat</keyword>
<dbReference type="InterPro" id="IPR050216">
    <property type="entry name" value="LRR_domain-containing"/>
</dbReference>
<dbReference type="SMART" id="SM00364">
    <property type="entry name" value="LRR_BAC"/>
    <property type="match status" value="3"/>
</dbReference>
<feature type="domain" description="Disease resistance R13L4/SHOC-2-like LRR" evidence="3">
    <location>
        <begin position="3"/>
        <end position="82"/>
    </location>
</feature>
<dbReference type="GO" id="GO:0005737">
    <property type="term" value="C:cytoplasm"/>
    <property type="evidence" value="ECO:0007669"/>
    <property type="project" value="TreeGrafter"/>
</dbReference>
<feature type="non-terminal residue" evidence="4">
    <location>
        <position position="1"/>
    </location>
</feature>
<dbReference type="Gene3D" id="3.80.10.10">
    <property type="entry name" value="Ribonuclease Inhibitor"/>
    <property type="match status" value="1"/>
</dbReference>
<proteinExistence type="predicted"/>
<dbReference type="Pfam" id="PF23598">
    <property type="entry name" value="LRR_14"/>
    <property type="match status" value="1"/>
</dbReference>